<evidence type="ECO:0000256" key="1">
    <source>
        <dbReference type="SAM" id="MobiDB-lite"/>
    </source>
</evidence>
<evidence type="ECO:0000313" key="2">
    <source>
        <dbReference type="EMBL" id="GAA4192223.1"/>
    </source>
</evidence>
<name>A0ABP8AWY4_9MICO</name>
<feature type="region of interest" description="Disordered" evidence="1">
    <location>
        <begin position="60"/>
        <end position="87"/>
    </location>
</feature>
<accession>A0ABP8AWY4</accession>
<gene>
    <name evidence="2" type="ORF">GCM10022288_24210</name>
</gene>
<proteinExistence type="predicted"/>
<sequence>MTRVATRSEAETAGTAEDAELALSPASGVLTIPPTYVGARTGADRGARDYAARIRFALLGSEAREEDPSSASGGRDGERMPTPTARR</sequence>
<keyword evidence="3" id="KW-1185">Reference proteome</keyword>
<evidence type="ECO:0000313" key="3">
    <source>
        <dbReference type="Proteomes" id="UP001500213"/>
    </source>
</evidence>
<reference evidence="3" key="1">
    <citation type="journal article" date="2019" name="Int. J. Syst. Evol. Microbiol.">
        <title>The Global Catalogue of Microorganisms (GCM) 10K type strain sequencing project: providing services to taxonomists for standard genome sequencing and annotation.</title>
        <authorList>
            <consortium name="The Broad Institute Genomics Platform"/>
            <consortium name="The Broad Institute Genome Sequencing Center for Infectious Disease"/>
            <person name="Wu L."/>
            <person name="Ma J."/>
        </authorList>
    </citation>
    <scope>NUCLEOTIDE SEQUENCE [LARGE SCALE GENOMIC DNA]</scope>
    <source>
        <strain evidence="3">JCM 17593</strain>
    </source>
</reference>
<dbReference type="EMBL" id="BAABBX010000015">
    <property type="protein sequence ID" value="GAA4192223.1"/>
    <property type="molecule type" value="Genomic_DNA"/>
</dbReference>
<protein>
    <submittedName>
        <fullName evidence="2">Uncharacterized protein</fullName>
    </submittedName>
</protein>
<dbReference type="Proteomes" id="UP001500213">
    <property type="component" value="Unassembled WGS sequence"/>
</dbReference>
<organism evidence="2 3">
    <name type="scientific">Gryllotalpicola kribbensis</name>
    <dbReference type="NCBI Taxonomy" id="993084"/>
    <lineage>
        <taxon>Bacteria</taxon>
        <taxon>Bacillati</taxon>
        <taxon>Actinomycetota</taxon>
        <taxon>Actinomycetes</taxon>
        <taxon>Micrococcales</taxon>
        <taxon>Microbacteriaceae</taxon>
        <taxon>Gryllotalpicola</taxon>
    </lineage>
</organism>
<feature type="region of interest" description="Disordered" evidence="1">
    <location>
        <begin position="24"/>
        <end position="44"/>
    </location>
</feature>
<comment type="caution">
    <text evidence="2">The sequence shown here is derived from an EMBL/GenBank/DDBJ whole genome shotgun (WGS) entry which is preliminary data.</text>
</comment>